<organism evidence="2 3">
    <name type="scientific">Flavobacterium weaverense</name>
    <dbReference type="NCBI Taxonomy" id="271156"/>
    <lineage>
        <taxon>Bacteria</taxon>
        <taxon>Pseudomonadati</taxon>
        <taxon>Bacteroidota</taxon>
        <taxon>Flavobacteriia</taxon>
        <taxon>Flavobacteriales</taxon>
        <taxon>Flavobacteriaceae</taxon>
        <taxon>Flavobacterium</taxon>
    </lineage>
</organism>
<dbReference type="Proteomes" id="UP000280368">
    <property type="component" value="Unassembled WGS sequence"/>
</dbReference>
<keyword evidence="3" id="KW-1185">Reference proteome</keyword>
<evidence type="ECO:0000259" key="1">
    <source>
        <dbReference type="Pfam" id="PF20376"/>
    </source>
</evidence>
<reference evidence="2 3" key="1">
    <citation type="submission" date="2018-10" db="EMBL/GenBank/DDBJ databases">
        <title>Genomic Encyclopedia of Archaeal and Bacterial Type Strains, Phase II (KMG-II): from individual species to whole genera.</title>
        <authorList>
            <person name="Goeker M."/>
        </authorList>
    </citation>
    <scope>NUCLEOTIDE SEQUENCE [LARGE SCALE GENOMIC DNA]</scope>
    <source>
        <strain evidence="2 3">DSM 19727</strain>
    </source>
</reference>
<dbReference type="Pfam" id="PF20376">
    <property type="entry name" value="DUF6671"/>
    <property type="match status" value="1"/>
</dbReference>
<feature type="domain" description="DUF6671" evidence="1">
    <location>
        <begin position="62"/>
        <end position="278"/>
    </location>
</feature>
<evidence type="ECO:0000313" key="3">
    <source>
        <dbReference type="Proteomes" id="UP000280368"/>
    </source>
</evidence>
<gene>
    <name evidence="2" type="ORF">BC961_0709</name>
</gene>
<comment type="caution">
    <text evidence="2">The sequence shown here is derived from an EMBL/GenBank/DDBJ whole genome shotgun (WGS) entry which is preliminary data.</text>
</comment>
<dbReference type="OrthoDB" id="9793837at2"/>
<dbReference type="EMBL" id="REFH01000007">
    <property type="protein sequence ID" value="RMA78328.1"/>
    <property type="molecule type" value="Genomic_DNA"/>
</dbReference>
<protein>
    <recommendedName>
        <fullName evidence="1">DUF6671 domain-containing protein</fullName>
    </recommendedName>
</protein>
<dbReference type="AlphaFoldDB" id="A0A3M0A6A8"/>
<dbReference type="InterPro" id="IPR046612">
    <property type="entry name" value="DUF6671"/>
</dbReference>
<sequence>MFKGRKLLIATKHHKESVIAPIFNTELGVHCFTSDAFDTDILGTFSGEIARLDSALTTLRNKCILANKVTGCDLIIATEGSFGPHPSLFFAAANDELIMLKDFQNDIEIIAREISMDTNFDGKLISSELELKAFAEKVQFPTHGIILKSTEDNPIQIIKNNRSVDELIQNFEELSKAFKTVFAETDMRAVFNPTRMKFIQKAAENLLIKIKNCCPNCETPGFDIVAVKPGLKCENCSFPTRSTLSHLYQCKKCEFKCEKMFPRGIQFEDPTYCDFCNP</sequence>
<name>A0A3M0A6A8_9FLAO</name>
<dbReference type="RefSeq" id="WP_121924436.1">
    <property type="nucleotide sequence ID" value="NZ_CBCSGA010000005.1"/>
</dbReference>
<evidence type="ECO:0000313" key="2">
    <source>
        <dbReference type="EMBL" id="RMA78328.1"/>
    </source>
</evidence>
<proteinExistence type="predicted"/>
<accession>A0A3M0A6A8</accession>